<accession>A0A179BK29</accession>
<sequence>MVVTVIFGKATVSTQRSTPNFDSGSQNRLRTSLRLRTSTSAGGEETACVAAGACPLTFIKP</sequence>
<dbReference type="Proteomes" id="UP000078302">
    <property type="component" value="Unassembled WGS sequence"/>
</dbReference>
<gene>
    <name evidence="1" type="ORF">A4H96_06170</name>
</gene>
<evidence type="ECO:0000313" key="2">
    <source>
        <dbReference type="Proteomes" id="UP000078302"/>
    </source>
</evidence>
<dbReference type="AlphaFoldDB" id="A0A179BK29"/>
<name>A0A179BK29_ACIFR</name>
<keyword evidence="2" id="KW-1185">Reference proteome</keyword>
<comment type="caution">
    <text evidence="1">The sequence shown here is derived from an EMBL/GenBank/DDBJ whole genome shotgun (WGS) entry which is preliminary data.</text>
</comment>
<proteinExistence type="predicted"/>
<reference evidence="1 2" key="1">
    <citation type="submission" date="2016-04" db="EMBL/GenBank/DDBJ databases">
        <title>Acidithiobacillus ferrooxidans genome sequencing and assembly.</title>
        <authorList>
            <person name="Zhou Z."/>
        </authorList>
    </citation>
    <scope>NUCLEOTIDE SEQUENCE [LARGE SCALE GENOMIC DNA]</scope>
    <source>
        <strain evidence="1 2">BY0502</strain>
    </source>
</reference>
<protein>
    <submittedName>
        <fullName evidence="1">Uncharacterized protein</fullName>
    </submittedName>
</protein>
<organism evidence="1 2">
    <name type="scientific">Acidithiobacillus ferrooxidans</name>
    <name type="common">Thiobacillus ferrooxidans</name>
    <dbReference type="NCBI Taxonomy" id="920"/>
    <lineage>
        <taxon>Bacteria</taxon>
        <taxon>Pseudomonadati</taxon>
        <taxon>Pseudomonadota</taxon>
        <taxon>Acidithiobacillia</taxon>
        <taxon>Acidithiobacillales</taxon>
        <taxon>Acidithiobacillaceae</taxon>
        <taxon>Acidithiobacillus</taxon>
    </lineage>
</organism>
<dbReference type="EMBL" id="LVXZ01000071">
    <property type="protein sequence ID" value="OAP91720.1"/>
    <property type="molecule type" value="Genomic_DNA"/>
</dbReference>
<evidence type="ECO:0000313" key="1">
    <source>
        <dbReference type="EMBL" id="OAP91720.1"/>
    </source>
</evidence>